<dbReference type="EMBL" id="JAKROA010000019">
    <property type="protein sequence ID" value="KAL5103266.1"/>
    <property type="molecule type" value="Genomic_DNA"/>
</dbReference>
<reference evidence="2 3" key="1">
    <citation type="journal article" date="2022" name="Front. Cell. Infect. Microbiol.">
        <title>The Genomes of Two Strains of Taenia crassiceps the Animal Model for the Study of Human Cysticercosis.</title>
        <authorList>
            <person name="Bobes R.J."/>
            <person name="Estrada K."/>
            <person name="Rios-Valencia D.G."/>
            <person name="Calderon-Gallegos A."/>
            <person name="de la Torre P."/>
            <person name="Carrero J.C."/>
            <person name="Sanchez-Flores A."/>
            <person name="Laclette J.P."/>
        </authorList>
    </citation>
    <scope>NUCLEOTIDE SEQUENCE [LARGE SCALE GENOMIC DNA]</scope>
    <source>
        <strain evidence="2">WFUcys</strain>
    </source>
</reference>
<gene>
    <name evidence="2" type="ORF">TcWFU_006672</name>
</gene>
<sequence length="132" mass="14745">MNENDSVKLEPLKRREKRKKSAAIPTQKEESTANCAKTGNQMVADGLPPKSSGKDICGVFGQFEVPPIADLVCQRRKLFKPIQAEDMLFTPRKSSRDSYDWPTSLFYILEVVTSGEALKAQLTSLYGSFVRS</sequence>
<proteinExistence type="predicted"/>
<name>A0ABR4Q0T9_9CEST</name>
<evidence type="ECO:0000313" key="3">
    <source>
        <dbReference type="Proteomes" id="UP001651158"/>
    </source>
</evidence>
<accession>A0ABR4Q0T9</accession>
<evidence type="ECO:0000256" key="1">
    <source>
        <dbReference type="SAM" id="MobiDB-lite"/>
    </source>
</evidence>
<feature type="region of interest" description="Disordered" evidence="1">
    <location>
        <begin position="1"/>
        <end position="47"/>
    </location>
</feature>
<evidence type="ECO:0000313" key="2">
    <source>
        <dbReference type="EMBL" id="KAL5103266.1"/>
    </source>
</evidence>
<comment type="caution">
    <text evidence="2">The sequence shown here is derived from an EMBL/GenBank/DDBJ whole genome shotgun (WGS) entry which is preliminary data.</text>
</comment>
<keyword evidence="3" id="KW-1185">Reference proteome</keyword>
<feature type="compositionally biased region" description="Basic and acidic residues" evidence="1">
    <location>
        <begin position="1"/>
        <end position="13"/>
    </location>
</feature>
<protein>
    <submittedName>
        <fullName evidence="2">Uncharacterized protein</fullName>
    </submittedName>
</protein>
<organism evidence="2 3">
    <name type="scientific">Taenia crassiceps</name>
    <dbReference type="NCBI Taxonomy" id="6207"/>
    <lineage>
        <taxon>Eukaryota</taxon>
        <taxon>Metazoa</taxon>
        <taxon>Spiralia</taxon>
        <taxon>Lophotrochozoa</taxon>
        <taxon>Platyhelminthes</taxon>
        <taxon>Cestoda</taxon>
        <taxon>Eucestoda</taxon>
        <taxon>Cyclophyllidea</taxon>
        <taxon>Taeniidae</taxon>
        <taxon>Taenia</taxon>
    </lineage>
</organism>
<dbReference type="Proteomes" id="UP001651158">
    <property type="component" value="Unassembled WGS sequence"/>
</dbReference>
<feature type="compositionally biased region" description="Polar residues" evidence="1">
    <location>
        <begin position="32"/>
        <end position="41"/>
    </location>
</feature>